<organism evidence="4 5">
    <name type="scientific">Halonatronomonas betaini</name>
    <dbReference type="NCBI Taxonomy" id="2778430"/>
    <lineage>
        <taxon>Bacteria</taxon>
        <taxon>Bacillati</taxon>
        <taxon>Bacillota</taxon>
        <taxon>Clostridia</taxon>
        <taxon>Halanaerobiales</taxon>
        <taxon>Halarsenatibacteraceae</taxon>
        <taxon>Halonatronomonas</taxon>
    </lineage>
</organism>
<feature type="region of interest" description="Disordered" evidence="2">
    <location>
        <begin position="19"/>
        <end position="66"/>
    </location>
</feature>
<dbReference type="RefSeq" id="WP_270455229.1">
    <property type="nucleotide sequence ID" value="NZ_JADPIE010000010.1"/>
</dbReference>
<dbReference type="InterPro" id="IPR000089">
    <property type="entry name" value="Biotin_lipoyl"/>
</dbReference>
<comment type="caution">
    <text evidence="4">The sequence shown here is derived from an EMBL/GenBank/DDBJ whole genome shotgun (WGS) entry which is preliminary data.</text>
</comment>
<dbReference type="InterPro" id="IPR011053">
    <property type="entry name" value="Single_hybrid_motif"/>
</dbReference>
<feature type="compositionally biased region" description="Low complexity" evidence="2">
    <location>
        <begin position="23"/>
        <end position="36"/>
    </location>
</feature>
<dbReference type="PANTHER" id="PTHR45266">
    <property type="entry name" value="OXALOACETATE DECARBOXYLASE ALPHA CHAIN"/>
    <property type="match status" value="1"/>
</dbReference>
<dbReference type="SUPFAM" id="SSF51230">
    <property type="entry name" value="Single hybrid motif"/>
    <property type="match status" value="1"/>
</dbReference>
<dbReference type="PROSITE" id="PS50968">
    <property type="entry name" value="BIOTINYL_LIPOYL"/>
    <property type="match status" value="1"/>
</dbReference>
<accession>A0A931AWR5</accession>
<name>A0A931AWR5_9FIRM</name>
<dbReference type="AlphaFoldDB" id="A0A931AWR5"/>
<sequence>MSKKFKITVEGKTYEVEVEELGATSSSNPSPAQPAQKSERVQAPASKKSAAGAKKQQPAATGGGVVEAPMTGKIIDVKVSKGEEVSQGDLIVVLEAMKMENEIYAPAAGEVTEIMVAAEDSVDSGDPLLKIE</sequence>
<dbReference type="Pfam" id="PF00364">
    <property type="entry name" value="Biotin_lipoyl"/>
    <property type="match status" value="1"/>
</dbReference>
<feature type="compositionally biased region" description="Low complexity" evidence="2">
    <location>
        <begin position="43"/>
        <end position="60"/>
    </location>
</feature>
<dbReference type="PANTHER" id="PTHR45266:SF3">
    <property type="entry name" value="OXALOACETATE DECARBOXYLASE ALPHA CHAIN"/>
    <property type="match status" value="1"/>
</dbReference>
<dbReference type="PROSITE" id="PS00188">
    <property type="entry name" value="BIOTIN"/>
    <property type="match status" value="1"/>
</dbReference>
<gene>
    <name evidence="4" type="ORF">I0Q91_13635</name>
</gene>
<evidence type="ECO:0000259" key="3">
    <source>
        <dbReference type="PROSITE" id="PS50968"/>
    </source>
</evidence>
<dbReference type="InterPro" id="IPR050709">
    <property type="entry name" value="Biotin_Carboxyl_Carrier/Decarb"/>
</dbReference>
<evidence type="ECO:0000256" key="1">
    <source>
        <dbReference type="ARBA" id="ARBA00023267"/>
    </source>
</evidence>
<keyword evidence="5" id="KW-1185">Reference proteome</keyword>
<evidence type="ECO:0000256" key="2">
    <source>
        <dbReference type="SAM" id="MobiDB-lite"/>
    </source>
</evidence>
<proteinExistence type="predicted"/>
<feature type="domain" description="Lipoyl-binding" evidence="3">
    <location>
        <begin position="55"/>
        <end position="132"/>
    </location>
</feature>
<keyword evidence="1" id="KW-0092">Biotin</keyword>
<evidence type="ECO:0000313" key="4">
    <source>
        <dbReference type="EMBL" id="MBF8438129.1"/>
    </source>
</evidence>
<dbReference type="Gene3D" id="2.40.50.100">
    <property type="match status" value="1"/>
</dbReference>
<dbReference type="InterPro" id="IPR001882">
    <property type="entry name" value="Biotin_BS"/>
</dbReference>
<evidence type="ECO:0000313" key="5">
    <source>
        <dbReference type="Proteomes" id="UP000621436"/>
    </source>
</evidence>
<reference evidence="4" key="1">
    <citation type="submission" date="2020-11" db="EMBL/GenBank/DDBJ databases">
        <title>Halonatronomonas betainensis gen. nov., sp. nov. a novel haloalkaliphilic representative of the family Halanaerobiacae capable of betaine degradation.</title>
        <authorList>
            <person name="Boltyanskaya Y."/>
            <person name="Kevbrin V."/>
            <person name="Detkova E."/>
            <person name="Grouzdev D.S."/>
            <person name="Koziaeva V."/>
            <person name="Zhilina T."/>
        </authorList>
    </citation>
    <scope>NUCLEOTIDE SEQUENCE</scope>
    <source>
        <strain evidence="4">Z-7014</strain>
    </source>
</reference>
<dbReference type="Proteomes" id="UP000621436">
    <property type="component" value="Unassembled WGS sequence"/>
</dbReference>
<dbReference type="CDD" id="cd06850">
    <property type="entry name" value="biotinyl_domain"/>
    <property type="match status" value="1"/>
</dbReference>
<dbReference type="FunFam" id="2.40.50.100:FF:000003">
    <property type="entry name" value="Acetyl-CoA carboxylase biotin carboxyl carrier protein"/>
    <property type="match status" value="1"/>
</dbReference>
<protein>
    <submittedName>
        <fullName evidence="4">Acetyl-CoA carboxylase biotin carboxyl carrier protein subunit</fullName>
    </submittedName>
</protein>
<dbReference type="EMBL" id="JADPIE010000010">
    <property type="protein sequence ID" value="MBF8438129.1"/>
    <property type="molecule type" value="Genomic_DNA"/>
</dbReference>